<evidence type="ECO:0000256" key="1">
    <source>
        <dbReference type="ARBA" id="ARBA00022908"/>
    </source>
</evidence>
<dbReference type="Pfam" id="PF00589">
    <property type="entry name" value="Phage_integrase"/>
    <property type="match status" value="1"/>
</dbReference>
<keyword evidence="2" id="KW-0233">DNA recombination</keyword>
<accession>A0ABU4RYU4</accession>
<evidence type="ECO:0000313" key="5">
    <source>
        <dbReference type="Proteomes" id="UP001273505"/>
    </source>
</evidence>
<dbReference type="InterPro" id="IPR013762">
    <property type="entry name" value="Integrase-like_cat_sf"/>
</dbReference>
<organism evidence="4 5">
    <name type="scientific">Gilvimarinus gilvus</name>
    <dbReference type="NCBI Taxonomy" id="3058038"/>
    <lineage>
        <taxon>Bacteria</taxon>
        <taxon>Pseudomonadati</taxon>
        <taxon>Pseudomonadota</taxon>
        <taxon>Gammaproteobacteria</taxon>
        <taxon>Cellvibrionales</taxon>
        <taxon>Cellvibrionaceae</taxon>
        <taxon>Gilvimarinus</taxon>
    </lineage>
</organism>
<evidence type="ECO:0000313" key="4">
    <source>
        <dbReference type="EMBL" id="MDX6849829.1"/>
    </source>
</evidence>
<dbReference type="RefSeq" id="WP_302722375.1">
    <property type="nucleotide sequence ID" value="NZ_JAULRU010000548.1"/>
</dbReference>
<protein>
    <submittedName>
        <fullName evidence="4">Site-specific integrase</fullName>
    </submittedName>
</protein>
<sequence>MKTKLFIGKTGERYSILLNDKGMPLDYPNLFVTTMYRNDGQASSSCQKALEHVSFLLEVCNGLEIYVEERTARGEFLTHEEIQRIVYFAGITREATKAKLKATSSNVTKLKVAKPRMLETARYSIVAEKKEDKVYWQTKYNRVSVFSRYVSWLEKYHHPYAETRTEFYFTELRPQKNEGPTYGEMLEVATYKSLTSEECAIFLDRIRPDYSDNPWNDESIKVRNYAMFMFMWALGVRLGECLNVKLQDLVVKKGKRYVVIRRNADDINDSRVNQPKVKTNGRSLALSPKLQKILDDYIYEHRANLQNVATNEFLFVSHRVRKGKLNPLSISAVEKIFAQLSETMGFHVHPHRLRHTWNDRFSEAMDKAIAAGKTNEEKSEADRCQLMGWRQGSSMSLVYASRHNSRRAMTLSLNMQDADFAMKESIEYDDDLPF</sequence>
<dbReference type="InterPro" id="IPR050090">
    <property type="entry name" value="Tyrosine_recombinase_XerCD"/>
</dbReference>
<gene>
    <name evidence="4" type="ORF">SCD92_10695</name>
</gene>
<keyword evidence="5" id="KW-1185">Reference proteome</keyword>
<evidence type="ECO:0000259" key="3">
    <source>
        <dbReference type="PROSITE" id="PS51898"/>
    </source>
</evidence>
<keyword evidence="1" id="KW-0229">DNA integration</keyword>
<dbReference type="Gene3D" id="1.10.443.10">
    <property type="entry name" value="Intergrase catalytic core"/>
    <property type="match status" value="1"/>
</dbReference>
<dbReference type="InterPro" id="IPR011010">
    <property type="entry name" value="DNA_brk_join_enz"/>
</dbReference>
<dbReference type="PANTHER" id="PTHR30349">
    <property type="entry name" value="PHAGE INTEGRASE-RELATED"/>
    <property type="match status" value="1"/>
</dbReference>
<comment type="caution">
    <text evidence="4">The sequence shown here is derived from an EMBL/GenBank/DDBJ whole genome shotgun (WGS) entry which is preliminary data.</text>
</comment>
<reference evidence="4 5" key="1">
    <citation type="submission" date="2023-11" db="EMBL/GenBank/DDBJ databases">
        <title>Gilvimarinus fulvus sp. nov., isolated from the surface of Kelp.</title>
        <authorList>
            <person name="Sun Y.Y."/>
            <person name="Gong Y."/>
            <person name="Du Z.J."/>
        </authorList>
    </citation>
    <scope>NUCLEOTIDE SEQUENCE [LARGE SCALE GENOMIC DNA]</scope>
    <source>
        <strain evidence="4 5">SDUM040013</strain>
    </source>
</reference>
<dbReference type="EMBL" id="JAXAFO010000015">
    <property type="protein sequence ID" value="MDX6849829.1"/>
    <property type="molecule type" value="Genomic_DNA"/>
</dbReference>
<evidence type="ECO:0000256" key="2">
    <source>
        <dbReference type="ARBA" id="ARBA00023172"/>
    </source>
</evidence>
<dbReference type="Proteomes" id="UP001273505">
    <property type="component" value="Unassembled WGS sequence"/>
</dbReference>
<proteinExistence type="predicted"/>
<name>A0ABU4RYU4_9GAMM</name>
<dbReference type="InterPro" id="IPR002104">
    <property type="entry name" value="Integrase_catalytic"/>
</dbReference>
<feature type="domain" description="Tyr recombinase" evidence="3">
    <location>
        <begin position="189"/>
        <end position="414"/>
    </location>
</feature>
<dbReference type="CDD" id="cd00397">
    <property type="entry name" value="DNA_BRE_C"/>
    <property type="match status" value="1"/>
</dbReference>
<dbReference type="PROSITE" id="PS51898">
    <property type="entry name" value="TYR_RECOMBINASE"/>
    <property type="match status" value="1"/>
</dbReference>
<dbReference type="SUPFAM" id="SSF56349">
    <property type="entry name" value="DNA breaking-rejoining enzymes"/>
    <property type="match status" value="1"/>
</dbReference>